<reference evidence="4 5" key="1">
    <citation type="submission" date="2019-05" db="EMBL/GenBank/DDBJ databases">
        <title>Emergence of the Ug99 lineage of the wheat stem rust pathogen through somatic hybridization.</title>
        <authorList>
            <person name="Li F."/>
            <person name="Upadhyaya N.M."/>
            <person name="Sperschneider J."/>
            <person name="Matny O."/>
            <person name="Nguyen-Phuc H."/>
            <person name="Mago R."/>
            <person name="Raley C."/>
            <person name="Miller M.E."/>
            <person name="Silverstein K.A.T."/>
            <person name="Henningsen E."/>
            <person name="Hirsch C.D."/>
            <person name="Visser B."/>
            <person name="Pretorius Z.A."/>
            <person name="Steffenson B.J."/>
            <person name="Schwessinger B."/>
            <person name="Dodds P.N."/>
            <person name="Figueroa M."/>
        </authorList>
    </citation>
    <scope>NUCLEOTIDE SEQUENCE [LARGE SCALE GENOMIC DNA]</scope>
    <source>
        <strain evidence="2">21-0</strain>
        <strain evidence="3 5">Ug99</strain>
    </source>
</reference>
<organism evidence="3 5">
    <name type="scientific">Puccinia graminis f. sp. tritici</name>
    <dbReference type="NCBI Taxonomy" id="56615"/>
    <lineage>
        <taxon>Eukaryota</taxon>
        <taxon>Fungi</taxon>
        <taxon>Dikarya</taxon>
        <taxon>Basidiomycota</taxon>
        <taxon>Pucciniomycotina</taxon>
        <taxon>Pucciniomycetes</taxon>
        <taxon>Pucciniales</taxon>
        <taxon>Pucciniaceae</taxon>
        <taxon>Puccinia</taxon>
    </lineage>
</organism>
<dbReference type="Proteomes" id="UP000325313">
    <property type="component" value="Unassembled WGS sequence"/>
</dbReference>
<dbReference type="AlphaFoldDB" id="A0A5B0SDA3"/>
<dbReference type="Proteomes" id="UP000324748">
    <property type="component" value="Unassembled WGS sequence"/>
</dbReference>
<evidence type="ECO:0000313" key="2">
    <source>
        <dbReference type="EMBL" id="KAA1085645.1"/>
    </source>
</evidence>
<name>A0A5B0SDA3_PUCGR</name>
<protein>
    <submittedName>
        <fullName evidence="3">Uncharacterized protein</fullName>
    </submittedName>
</protein>
<accession>A0A5B0SDA3</accession>
<dbReference type="EMBL" id="VDEP01000506">
    <property type="protein sequence ID" value="KAA1068257.1"/>
    <property type="molecule type" value="Genomic_DNA"/>
</dbReference>
<evidence type="ECO:0000313" key="5">
    <source>
        <dbReference type="Proteomes" id="UP000325313"/>
    </source>
</evidence>
<sequence>MTRARLALFFTKRLSDVPAICGKKRPEPQAGTFLLSSCTSRWSCLCETKHPI</sequence>
<dbReference type="EMBL" id="VDEP01000036">
    <property type="protein sequence ID" value="KAA1136056.1"/>
    <property type="molecule type" value="Genomic_DNA"/>
</dbReference>
<evidence type="ECO:0000313" key="1">
    <source>
        <dbReference type="EMBL" id="KAA1068257.1"/>
    </source>
</evidence>
<evidence type="ECO:0000313" key="3">
    <source>
        <dbReference type="EMBL" id="KAA1136056.1"/>
    </source>
</evidence>
<gene>
    <name evidence="2" type="ORF">PGT21_013791</name>
    <name evidence="3" type="ORF">PGTUg99_025360</name>
    <name evidence="1" type="ORF">PGTUg99_030181</name>
</gene>
<dbReference type="EMBL" id="VSWC01000106">
    <property type="protein sequence ID" value="KAA1085645.1"/>
    <property type="molecule type" value="Genomic_DNA"/>
</dbReference>
<keyword evidence="4" id="KW-1185">Reference proteome</keyword>
<comment type="caution">
    <text evidence="3">The sequence shown here is derived from an EMBL/GenBank/DDBJ whole genome shotgun (WGS) entry which is preliminary data.</text>
</comment>
<evidence type="ECO:0000313" key="4">
    <source>
        <dbReference type="Proteomes" id="UP000324748"/>
    </source>
</evidence>
<proteinExistence type="predicted"/>